<evidence type="ECO:0000313" key="2">
    <source>
        <dbReference type="Proteomes" id="UP000233769"/>
    </source>
</evidence>
<dbReference type="EMBL" id="LT962688">
    <property type="protein sequence ID" value="SOR27584.1"/>
    <property type="molecule type" value="Genomic_DNA"/>
</dbReference>
<dbReference type="Proteomes" id="UP000233769">
    <property type="component" value="Chromosome tk0001"/>
</dbReference>
<sequence>MRCRGLSLVLRLPHLRTRARAVSAVNQRQPATASAKPIANGRGKIDHLAQQIGVGVLFHQPALGQLTLLDDRED</sequence>
<dbReference type="AlphaFoldDB" id="A0A2N9AJS3"/>
<organism evidence="1 2">
    <name type="scientific">Methylorubrum extorquens</name>
    <name type="common">Methylobacterium dichloromethanicum</name>
    <name type="synonym">Methylobacterium extorquens</name>
    <dbReference type="NCBI Taxonomy" id="408"/>
    <lineage>
        <taxon>Bacteria</taxon>
        <taxon>Pseudomonadati</taxon>
        <taxon>Pseudomonadota</taxon>
        <taxon>Alphaproteobacteria</taxon>
        <taxon>Hyphomicrobiales</taxon>
        <taxon>Methylobacteriaceae</taxon>
        <taxon>Methylorubrum</taxon>
    </lineage>
</organism>
<gene>
    <name evidence="1" type="ORF">TK0001_0982</name>
</gene>
<proteinExistence type="predicted"/>
<reference evidence="2" key="1">
    <citation type="submission" date="2017-10" db="EMBL/GenBank/DDBJ databases">
        <authorList>
            <person name="Regsiter A."/>
            <person name="William W."/>
        </authorList>
    </citation>
    <scope>NUCLEOTIDE SEQUENCE [LARGE SCALE GENOMIC DNA]</scope>
</reference>
<accession>A0A2N9AJS3</accession>
<name>A0A2N9AJS3_METEX</name>
<evidence type="ECO:0000313" key="1">
    <source>
        <dbReference type="EMBL" id="SOR27584.1"/>
    </source>
</evidence>
<protein>
    <submittedName>
        <fullName evidence="1">Uncharacterized protein</fullName>
    </submittedName>
</protein>